<keyword evidence="3" id="KW-1185">Reference proteome</keyword>
<keyword evidence="1" id="KW-0949">S-adenosyl-L-methionine</keyword>
<dbReference type="PANTHER" id="PTHR36112:SF1">
    <property type="entry name" value="RIBOSOMAL RNA SMALL SUBUNIT METHYLTRANSFERASE J"/>
    <property type="match status" value="1"/>
</dbReference>
<dbReference type="SUPFAM" id="SSF53335">
    <property type="entry name" value="S-adenosyl-L-methionine-dependent methyltransferases"/>
    <property type="match status" value="1"/>
</dbReference>
<evidence type="ECO:0000313" key="2">
    <source>
        <dbReference type="EMBL" id="ASK27594.1"/>
    </source>
</evidence>
<feature type="binding site" evidence="1">
    <location>
        <position position="168"/>
    </location>
    <ligand>
        <name>S-adenosyl-L-methionine</name>
        <dbReference type="ChEBI" id="CHEBI:59789"/>
    </ligand>
</feature>
<dbReference type="GO" id="GO:0005737">
    <property type="term" value="C:cytoplasm"/>
    <property type="evidence" value="ECO:0007669"/>
    <property type="project" value="UniProtKB-SubCell"/>
</dbReference>
<dbReference type="InterPro" id="IPR007536">
    <property type="entry name" value="16SrRNA_methylTrfase_J"/>
</dbReference>
<gene>
    <name evidence="1" type="primary">rsmJ</name>
    <name evidence="2" type="ORF">BG910_07440</name>
</gene>
<reference evidence="2 3" key="1">
    <citation type="submission" date="2017-06" db="EMBL/GenBank/DDBJ databases">
        <title>Neisseria chenwenguii sp. nov., isolated from the intestinal contents of Tibetan Plateau Pika in Yushu, Qinghai Province, China.</title>
        <authorList>
            <person name="Zhang G."/>
        </authorList>
    </citation>
    <scope>NUCLEOTIDE SEQUENCE [LARGE SCALE GENOMIC DNA]</scope>
    <source>
        <strain evidence="2 3">10023</strain>
    </source>
</reference>
<keyword evidence="1 2" id="KW-0808">Transferase</keyword>
<dbReference type="Pfam" id="PF04445">
    <property type="entry name" value="SAM_MT"/>
    <property type="match status" value="1"/>
</dbReference>
<proteinExistence type="inferred from homology"/>
<dbReference type="Proteomes" id="UP000198238">
    <property type="component" value="Chromosome"/>
</dbReference>
<keyword evidence="1" id="KW-0963">Cytoplasm</keyword>
<dbReference type="EC" id="2.1.1.242" evidence="1"/>
<keyword evidence="1" id="KW-0698">rRNA processing</keyword>
<comment type="subcellular location">
    <subcellularLocation>
        <location evidence="1">Cytoplasm</location>
    </subcellularLocation>
</comment>
<evidence type="ECO:0000256" key="1">
    <source>
        <dbReference type="HAMAP-Rule" id="MF_01523"/>
    </source>
</evidence>
<sequence>MTLIYFTDTAPESLRQTAETFGLAAAPQVPASGSYLLADSDGISLCKAGEKGRVRVDFTGGAAQYRRTKGGGELIAKAVNHTAEPTVWDATGGLGRDSFVLASLGLTVHTFEQNPAAACLLSDGLNRALQCGDTAETAARISLHFGDACVIMPALAAQNSRPDVVYLDPMYPERQKSAAVKKEMAYFHDLIGAAQYEAELLATARAVAKKRIVVKRPRLGEFLNGEKPAYQYSGKSTRFDVYLPENA</sequence>
<organism evidence="2 3">
    <name type="scientific">Neisseria chenwenguii</name>
    <dbReference type="NCBI Taxonomy" id="1853278"/>
    <lineage>
        <taxon>Bacteria</taxon>
        <taxon>Pseudomonadati</taxon>
        <taxon>Pseudomonadota</taxon>
        <taxon>Betaproteobacteria</taxon>
        <taxon>Neisseriales</taxon>
        <taxon>Neisseriaceae</taxon>
        <taxon>Neisseria</taxon>
    </lineage>
</organism>
<evidence type="ECO:0000313" key="3">
    <source>
        <dbReference type="Proteomes" id="UP000198238"/>
    </source>
</evidence>
<accession>A0A220S284</accession>
<comment type="caution">
    <text evidence="1">Lacks conserved residue(s) required for the propagation of feature annotation.</text>
</comment>
<comment type="similarity">
    <text evidence="1">Belongs to the methyltransferase superfamily. RsmJ family.</text>
</comment>
<feature type="binding site" evidence="1">
    <location>
        <begin position="96"/>
        <end position="97"/>
    </location>
    <ligand>
        <name>S-adenosyl-L-methionine</name>
        <dbReference type="ChEBI" id="CHEBI:59789"/>
    </ligand>
</feature>
<comment type="catalytic activity">
    <reaction evidence="1">
        <text>guanosine(1516) in 16S rRNA + S-adenosyl-L-methionine = N(2)-methylguanosine(1516) in 16S rRNA + S-adenosyl-L-homocysteine + H(+)</text>
        <dbReference type="Rhea" id="RHEA:43220"/>
        <dbReference type="Rhea" id="RHEA-COMP:10412"/>
        <dbReference type="Rhea" id="RHEA-COMP:10413"/>
        <dbReference type="ChEBI" id="CHEBI:15378"/>
        <dbReference type="ChEBI" id="CHEBI:57856"/>
        <dbReference type="ChEBI" id="CHEBI:59789"/>
        <dbReference type="ChEBI" id="CHEBI:74269"/>
        <dbReference type="ChEBI" id="CHEBI:74481"/>
        <dbReference type="EC" id="2.1.1.242"/>
    </reaction>
</comment>
<dbReference type="AlphaFoldDB" id="A0A220S284"/>
<dbReference type="InterPro" id="IPR029063">
    <property type="entry name" value="SAM-dependent_MTases_sf"/>
</dbReference>
<keyword evidence="1 2" id="KW-0489">Methyltransferase</keyword>
<name>A0A220S284_9NEIS</name>
<dbReference type="EMBL" id="CP022278">
    <property type="protein sequence ID" value="ASK27594.1"/>
    <property type="molecule type" value="Genomic_DNA"/>
</dbReference>
<protein>
    <recommendedName>
        <fullName evidence="1">Ribosomal RNA small subunit methyltransferase J</fullName>
        <ecNumber evidence="1">2.1.1.242</ecNumber>
    </recommendedName>
    <alternativeName>
        <fullName evidence="1">16S rRNA m2G1516 methyltransferase</fullName>
    </alternativeName>
    <alternativeName>
        <fullName evidence="1">rRNA (guanine-N(2)-)-methyltransferase</fullName>
    </alternativeName>
</protein>
<dbReference type="Gene3D" id="3.40.50.150">
    <property type="entry name" value="Vaccinia Virus protein VP39"/>
    <property type="match status" value="1"/>
</dbReference>
<dbReference type="Gene3D" id="3.40.1630.10">
    <property type="entry name" value="YhiQ-like domain"/>
    <property type="match status" value="1"/>
</dbReference>
<dbReference type="PANTHER" id="PTHR36112">
    <property type="entry name" value="RIBOSOMAL RNA SMALL SUBUNIT METHYLTRANSFERASE J"/>
    <property type="match status" value="1"/>
</dbReference>
<dbReference type="RefSeq" id="WP_089036295.1">
    <property type="nucleotide sequence ID" value="NZ_CP022278.1"/>
</dbReference>
<dbReference type="OrthoDB" id="3191794at2"/>
<dbReference type="HAMAP" id="MF_01523">
    <property type="entry name" value="16SrRNA_methyltr_J"/>
    <property type="match status" value="1"/>
</dbReference>
<comment type="function">
    <text evidence="1">Specifically methylates the guanosine in position 1516 of 16S rRNA.</text>
</comment>
<dbReference type="KEGG" id="nei:BG910_07440"/>
<dbReference type="GO" id="GO:0008990">
    <property type="term" value="F:rRNA (guanine-N2-)-methyltransferase activity"/>
    <property type="evidence" value="ECO:0007669"/>
    <property type="project" value="UniProtKB-UniRule"/>
</dbReference>